<proteinExistence type="predicted"/>
<feature type="compositionally biased region" description="Low complexity" evidence="1">
    <location>
        <begin position="50"/>
        <end position="66"/>
    </location>
</feature>
<evidence type="ECO:0000313" key="3">
    <source>
        <dbReference type="Proteomes" id="UP000199111"/>
    </source>
</evidence>
<sequence length="66" mass="6920">MIWFLLAFAAAAVLAPLIGADSRDSRDWRADEPSPDLGGVRTSGSRVRLSSAPERAAAHRPASAAC</sequence>
<evidence type="ECO:0000256" key="1">
    <source>
        <dbReference type="SAM" id="MobiDB-lite"/>
    </source>
</evidence>
<keyword evidence="3" id="KW-1185">Reference proteome</keyword>
<evidence type="ECO:0000313" key="2">
    <source>
        <dbReference type="EMBL" id="SFI09380.1"/>
    </source>
</evidence>
<dbReference type="EMBL" id="FOQY01000001">
    <property type="protein sequence ID" value="SFI09380.1"/>
    <property type="molecule type" value="Genomic_DNA"/>
</dbReference>
<gene>
    <name evidence="2" type="ORF">SAMN05216275_101112</name>
</gene>
<reference evidence="3" key="1">
    <citation type="submission" date="2016-10" db="EMBL/GenBank/DDBJ databases">
        <authorList>
            <person name="Varghese N."/>
            <person name="Submissions S."/>
        </authorList>
    </citation>
    <scope>NUCLEOTIDE SEQUENCE [LARGE SCALE GENOMIC DNA]</scope>
    <source>
        <strain evidence="3">CGMCC 4.2126</strain>
    </source>
</reference>
<dbReference type="Proteomes" id="UP000199111">
    <property type="component" value="Unassembled WGS sequence"/>
</dbReference>
<protein>
    <submittedName>
        <fullName evidence="2">Uncharacterized protein</fullName>
    </submittedName>
</protein>
<dbReference type="AlphaFoldDB" id="A0A1I3FDZ3"/>
<feature type="compositionally biased region" description="Basic and acidic residues" evidence="1">
    <location>
        <begin position="23"/>
        <end position="32"/>
    </location>
</feature>
<name>A0A1I3FDZ3_9ACTN</name>
<feature type="region of interest" description="Disordered" evidence="1">
    <location>
        <begin position="23"/>
        <end position="66"/>
    </location>
</feature>
<accession>A0A1I3FDZ3</accession>
<organism evidence="2 3">
    <name type="scientific">Streptosporangium canum</name>
    <dbReference type="NCBI Taxonomy" id="324952"/>
    <lineage>
        <taxon>Bacteria</taxon>
        <taxon>Bacillati</taxon>
        <taxon>Actinomycetota</taxon>
        <taxon>Actinomycetes</taxon>
        <taxon>Streptosporangiales</taxon>
        <taxon>Streptosporangiaceae</taxon>
        <taxon>Streptosporangium</taxon>
    </lineage>
</organism>